<evidence type="ECO:0000256" key="3">
    <source>
        <dbReference type="ARBA" id="ARBA00022475"/>
    </source>
</evidence>
<dbReference type="PANTHER" id="PTHR30561">
    <property type="entry name" value="SMR FAMILY PROTON-DEPENDENT DRUG EFFLUX TRANSPORTER SUGE"/>
    <property type="match status" value="1"/>
</dbReference>
<organism evidence="10 11">
    <name type="scientific">Meridianimarinicoccus marinus</name>
    <dbReference type="NCBI Taxonomy" id="3231483"/>
    <lineage>
        <taxon>Bacteria</taxon>
        <taxon>Pseudomonadati</taxon>
        <taxon>Pseudomonadota</taxon>
        <taxon>Alphaproteobacteria</taxon>
        <taxon>Rhodobacterales</taxon>
        <taxon>Paracoccaceae</taxon>
        <taxon>Meridianimarinicoccus</taxon>
    </lineage>
</organism>
<gene>
    <name evidence="10" type="ORF">AB0T83_18545</name>
</gene>
<dbReference type="InterPro" id="IPR045324">
    <property type="entry name" value="Small_multidrug_res"/>
</dbReference>
<evidence type="ECO:0000256" key="6">
    <source>
        <dbReference type="ARBA" id="ARBA00023136"/>
    </source>
</evidence>
<evidence type="ECO:0000256" key="1">
    <source>
        <dbReference type="ARBA" id="ARBA00004651"/>
    </source>
</evidence>
<feature type="transmembrane region" description="Helical" evidence="9">
    <location>
        <begin position="58"/>
        <end position="79"/>
    </location>
</feature>
<comment type="subcellular location">
    <subcellularLocation>
        <location evidence="1 8">Cell membrane</location>
        <topology evidence="1 8">Multi-pass membrane protein</topology>
    </subcellularLocation>
</comment>
<keyword evidence="6 9" id="KW-0472">Membrane</keyword>
<dbReference type="Gene3D" id="1.10.3730.20">
    <property type="match status" value="1"/>
</dbReference>
<comment type="caution">
    <text evidence="10">The sequence shown here is derived from an EMBL/GenBank/DDBJ whole genome shotgun (WGS) entry which is preliminary data.</text>
</comment>
<evidence type="ECO:0000256" key="7">
    <source>
        <dbReference type="ARBA" id="ARBA00038032"/>
    </source>
</evidence>
<dbReference type="Proteomes" id="UP001553161">
    <property type="component" value="Unassembled WGS sequence"/>
</dbReference>
<dbReference type="Pfam" id="PF00893">
    <property type="entry name" value="Multi_Drug_Res"/>
    <property type="match status" value="1"/>
</dbReference>
<proteinExistence type="inferred from homology"/>
<keyword evidence="3" id="KW-1003">Cell membrane</keyword>
<keyword evidence="11" id="KW-1185">Reference proteome</keyword>
<dbReference type="SUPFAM" id="SSF103481">
    <property type="entry name" value="Multidrug resistance efflux transporter EmrE"/>
    <property type="match status" value="1"/>
</dbReference>
<feature type="transmembrane region" description="Helical" evidence="9">
    <location>
        <begin position="31"/>
        <end position="52"/>
    </location>
</feature>
<evidence type="ECO:0000256" key="5">
    <source>
        <dbReference type="ARBA" id="ARBA00022989"/>
    </source>
</evidence>
<dbReference type="PANTHER" id="PTHR30561:SF1">
    <property type="entry name" value="MULTIDRUG TRANSPORTER EMRE"/>
    <property type="match status" value="1"/>
</dbReference>
<protein>
    <submittedName>
        <fullName evidence="10">Multidrug efflux SMR transporter</fullName>
    </submittedName>
</protein>
<keyword evidence="5 9" id="KW-1133">Transmembrane helix</keyword>
<keyword evidence="2" id="KW-0813">Transport</keyword>
<feature type="transmembrane region" description="Helical" evidence="9">
    <location>
        <begin position="86"/>
        <end position="105"/>
    </location>
</feature>
<comment type="similarity">
    <text evidence="7 8">Belongs to the drug/metabolite transporter (DMT) superfamily. Small multidrug resistance (SMR) (TC 2.A.7.1) family.</text>
</comment>
<keyword evidence="4 8" id="KW-0812">Transmembrane</keyword>
<dbReference type="EMBL" id="JBFBVU010000039">
    <property type="protein sequence ID" value="MEV8468763.1"/>
    <property type="molecule type" value="Genomic_DNA"/>
</dbReference>
<accession>A0ABV3LEE9</accession>
<name>A0ABV3LEE9_9RHOB</name>
<dbReference type="RefSeq" id="WP_366194721.1">
    <property type="nucleotide sequence ID" value="NZ_JBFBVU010000039.1"/>
</dbReference>
<evidence type="ECO:0000256" key="8">
    <source>
        <dbReference type="RuleBase" id="RU003942"/>
    </source>
</evidence>
<evidence type="ECO:0000256" key="9">
    <source>
        <dbReference type="SAM" id="Phobius"/>
    </source>
</evidence>
<sequence>MPQHIYYLLAAIVSEIIATTALAASDQFSRLVPSIIVVVGYAISFYMLSVTLKVMPVGIVYAVWSGLGIIGVALIGLVLYGQKLDLAAVAGMILIVSGVLVINLFSSSSGH</sequence>
<evidence type="ECO:0000313" key="11">
    <source>
        <dbReference type="Proteomes" id="UP001553161"/>
    </source>
</evidence>
<reference evidence="10 11" key="1">
    <citation type="submission" date="2024-07" db="EMBL/GenBank/DDBJ databases">
        <authorList>
            <person name="Kang M."/>
        </authorList>
    </citation>
    <scope>NUCLEOTIDE SEQUENCE [LARGE SCALE GENOMIC DNA]</scope>
    <source>
        <strain evidence="10 11">DFM31</strain>
    </source>
</reference>
<dbReference type="InterPro" id="IPR000390">
    <property type="entry name" value="Small_drug/metabolite_transptr"/>
</dbReference>
<evidence type="ECO:0000256" key="2">
    <source>
        <dbReference type="ARBA" id="ARBA00022448"/>
    </source>
</evidence>
<feature type="transmembrane region" description="Helical" evidence="9">
    <location>
        <begin position="6"/>
        <end position="24"/>
    </location>
</feature>
<evidence type="ECO:0000313" key="10">
    <source>
        <dbReference type="EMBL" id="MEV8468763.1"/>
    </source>
</evidence>
<evidence type="ECO:0000256" key="4">
    <source>
        <dbReference type="ARBA" id="ARBA00022692"/>
    </source>
</evidence>
<dbReference type="InterPro" id="IPR037185">
    <property type="entry name" value="EmrE-like"/>
</dbReference>